<organism evidence="1 2">
    <name type="scientific">Linum trigynum</name>
    <dbReference type="NCBI Taxonomy" id="586398"/>
    <lineage>
        <taxon>Eukaryota</taxon>
        <taxon>Viridiplantae</taxon>
        <taxon>Streptophyta</taxon>
        <taxon>Embryophyta</taxon>
        <taxon>Tracheophyta</taxon>
        <taxon>Spermatophyta</taxon>
        <taxon>Magnoliopsida</taxon>
        <taxon>eudicotyledons</taxon>
        <taxon>Gunneridae</taxon>
        <taxon>Pentapetalae</taxon>
        <taxon>rosids</taxon>
        <taxon>fabids</taxon>
        <taxon>Malpighiales</taxon>
        <taxon>Linaceae</taxon>
        <taxon>Linum</taxon>
    </lineage>
</organism>
<dbReference type="EMBL" id="OZ034820">
    <property type="protein sequence ID" value="CAL1399598.1"/>
    <property type="molecule type" value="Genomic_DNA"/>
</dbReference>
<sequence>MHPCRHLSEVCTYRLGILICIEEVFLKLGDAKVVAAREAFAIHSRLAGHLRTTGILEQLMEKRIGESIRGEGYCFLTMHEREDRRE</sequence>
<gene>
    <name evidence="1" type="ORF">LTRI10_LOCUS39774</name>
</gene>
<dbReference type="Proteomes" id="UP001497516">
    <property type="component" value="Chromosome 7"/>
</dbReference>
<evidence type="ECO:0000313" key="1">
    <source>
        <dbReference type="EMBL" id="CAL1399598.1"/>
    </source>
</evidence>
<protein>
    <submittedName>
        <fullName evidence="1">Uncharacterized protein</fullName>
    </submittedName>
</protein>
<accession>A0AAV2FPJ9</accession>
<name>A0AAV2FPJ9_9ROSI</name>
<reference evidence="1 2" key="1">
    <citation type="submission" date="2024-04" db="EMBL/GenBank/DDBJ databases">
        <authorList>
            <person name="Fracassetti M."/>
        </authorList>
    </citation>
    <scope>NUCLEOTIDE SEQUENCE [LARGE SCALE GENOMIC DNA]</scope>
</reference>
<evidence type="ECO:0000313" key="2">
    <source>
        <dbReference type="Proteomes" id="UP001497516"/>
    </source>
</evidence>
<proteinExistence type="predicted"/>
<dbReference type="AlphaFoldDB" id="A0AAV2FPJ9"/>
<keyword evidence="2" id="KW-1185">Reference proteome</keyword>